<keyword evidence="1" id="KW-0472">Membrane</keyword>
<evidence type="ECO:0000313" key="2">
    <source>
        <dbReference type="EMBL" id="KAA9132819.1"/>
    </source>
</evidence>
<proteinExistence type="predicted"/>
<name>A0A5N0THN2_9GAMM</name>
<dbReference type="Proteomes" id="UP000325372">
    <property type="component" value="Unassembled WGS sequence"/>
</dbReference>
<dbReference type="Pfam" id="PF16074">
    <property type="entry name" value="PilW"/>
    <property type="match status" value="1"/>
</dbReference>
<keyword evidence="3" id="KW-1185">Reference proteome</keyword>
<evidence type="ECO:0000256" key="1">
    <source>
        <dbReference type="SAM" id="Phobius"/>
    </source>
</evidence>
<dbReference type="InterPro" id="IPR032092">
    <property type="entry name" value="PilW"/>
</dbReference>
<reference evidence="2 3" key="1">
    <citation type="submission" date="2019-09" db="EMBL/GenBank/DDBJ databases">
        <title>Wenzhouxiangella sp. Genome sequencing and assembly.</title>
        <authorList>
            <person name="Zhang R."/>
        </authorList>
    </citation>
    <scope>NUCLEOTIDE SEQUENCE [LARGE SCALE GENOMIC DNA]</scope>
    <source>
        <strain evidence="2 3">W260</strain>
    </source>
</reference>
<organism evidence="2 3">
    <name type="scientific">Marinihelvus fidelis</name>
    <dbReference type="NCBI Taxonomy" id="2613842"/>
    <lineage>
        <taxon>Bacteria</taxon>
        <taxon>Pseudomonadati</taxon>
        <taxon>Pseudomonadota</taxon>
        <taxon>Gammaproteobacteria</taxon>
        <taxon>Chromatiales</taxon>
        <taxon>Wenzhouxiangellaceae</taxon>
        <taxon>Marinihelvus</taxon>
    </lineage>
</organism>
<dbReference type="InterPro" id="IPR012902">
    <property type="entry name" value="N_methyl_site"/>
</dbReference>
<keyword evidence="1" id="KW-1133">Transmembrane helix</keyword>
<dbReference type="EMBL" id="VYXP01000003">
    <property type="protein sequence ID" value="KAA9132819.1"/>
    <property type="molecule type" value="Genomic_DNA"/>
</dbReference>
<sequence length="243" mass="25847">MTARGFTLVELLVAMAIGALVTTSLVRVTQSVGGAWRVQDETARLHEHARLAVRTLLGPVGGAGYQPDPWSGPLPAVTAGSADEFNAHGDRLEVQRRSPRNCYGSDNPVAGPGGGPAHYLEINRFHVRDGSLVRQCRYGADSSSLTTQINNLGVVEHVDNFQVLYAEDTDADGVANRWVRAGQWQEESRILGVRFAFLLASPGPLFADHGGAHDLLGTTVNAADDGHARVVSHAAVAIAGRVQ</sequence>
<dbReference type="NCBIfam" id="TIGR02532">
    <property type="entry name" value="IV_pilin_GFxxxE"/>
    <property type="match status" value="1"/>
</dbReference>
<dbReference type="AlphaFoldDB" id="A0A5N0THN2"/>
<evidence type="ECO:0000313" key="3">
    <source>
        <dbReference type="Proteomes" id="UP000325372"/>
    </source>
</evidence>
<dbReference type="InterPro" id="IPR045584">
    <property type="entry name" value="Pilin-like"/>
</dbReference>
<protein>
    <submittedName>
        <fullName evidence="2">Prepilin-type N-terminal cleavage/methylation domain-containing protein</fullName>
    </submittedName>
</protein>
<dbReference type="PROSITE" id="PS00409">
    <property type="entry name" value="PROKAR_NTER_METHYL"/>
    <property type="match status" value="1"/>
</dbReference>
<keyword evidence="1" id="KW-0812">Transmembrane</keyword>
<dbReference type="RefSeq" id="WP_150863541.1">
    <property type="nucleotide sequence ID" value="NZ_VYXP01000003.1"/>
</dbReference>
<dbReference type="GO" id="GO:0043683">
    <property type="term" value="P:type IV pilus assembly"/>
    <property type="evidence" value="ECO:0007669"/>
    <property type="project" value="InterPro"/>
</dbReference>
<dbReference type="Pfam" id="PF07963">
    <property type="entry name" value="N_methyl"/>
    <property type="match status" value="1"/>
</dbReference>
<comment type="caution">
    <text evidence="2">The sequence shown here is derived from an EMBL/GenBank/DDBJ whole genome shotgun (WGS) entry which is preliminary data.</text>
</comment>
<feature type="transmembrane region" description="Helical" evidence="1">
    <location>
        <begin position="6"/>
        <end position="28"/>
    </location>
</feature>
<accession>A0A5N0THN2</accession>
<gene>
    <name evidence="2" type="ORF">F3N42_04780</name>
</gene>
<dbReference type="SUPFAM" id="SSF54523">
    <property type="entry name" value="Pili subunits"/>
    <property type="match status" value="1"/>
</dbReference>